<organism evidence="1 2">
    <name type="scientific">Lentilactobacillus terminaliae</name>
    <dbReference type="NCBI Taxonomy" id="3003483"/>
    <lineage>
        <taxon>Bacteria</taxon>
        <taxon>Bacillati</taxon>
        <taxon>Bacillota</taxon>
        <taxon>Bacilli</taxon>
        <taxon>Lactobacillales</taxon>
        <taxon>Lactobacillaceae</taxon>
        <taxon>Lentilactobacillus</taxon>
    </lineage>
</organism>
<sequence>MKRHCKNNLTKHQKQLIAPFAAFEATALFIAWTDIIKAPSFRHGNRALWLAVSLLQPFGPWLYFWLGKTKQ</sequence>
<keyword evidence="2" id="KW-1185">Reference proteome</keyword>
<name>A0ACD5DEJ2_9LACO</name>
<evidence type="ECO:0000313" key="1">
    <source>
        <dbReference type="EMBL" id="XFD39821.1"/>
    </source>
</evidence>
<accession>A0ACD5DEJ2</accession>
<reference evidence="1" key="1">
    <citation type="submission" date="2024-08" db="EMBL/GenBank/DDBJ databases">
        <title>Lentilactobacillus sp. nov., isolated from tree bark.</title>
        <authorList>
            <person name="Phuengjayaem S."/>
            <person name="Tanasupawat S."/>
        </authorList>
    </citation>
    <scope>NUCLEOTIDE SEQUENCE</scope>
    <source>
        <strain evidence="1">SPB1-3</strain>
    </source>
</reference>
<dbReference type="Proteomes" id="UP001149860">
    <property type="component" value="Chromosome"/>
</dbReference>
<gene>
    <name evidence="1" type="ORF">O0236_000510</name>
</gene>
<proteinExistence type="predicted"/>
<evidence type="ECO:0000313" key="2">
    <source>
        <dbReference type="Proteomes" id="UP001149860"/>
    </source>
</evidence>
<dbReference type="EMBL" id="CP168151">
    <property type="protein sequence ID" value="XFD39821.1"/>
    <property type="molecule type" value="Genomic_DNA"/>
</dbReference>
<protein>
    <submittedName>
        <fullName evidence="1">PLDc N-terminal domain-containing protein</fullName>
    </submittedName>
</protein>